<dbReference type="EMBL" id="JAHLQF010000001">
    <property type="protein sequence ID" value="MBU5483371.1"/>
    <property type="molecule type" value="Genomic_DNA"/>
</dbReference>
<dbReference type="NCBIfam" id="TIGR00838">
    <property type="entry name" value="argH"/>
    <property type="match status" value="1"/>
</dbReference>
<proteinExistence type="inferred from homology"/>
<dbReference type="PANTHER" id="PTHR43814">
    <property type="entry name" value="ARGININOSUCCINATE LYASE"/>
    <property type="match status" value="1"/>
</dbReference>
<comment type="pathway">
    <text evidence="1">Amino-acid biosynthesis; L-arginine biosynthesis; L-arginine from L-ornithine and carbamoyl phosphate: step 3/3.</text>
</comment>
<evidence type="ECO:0000313" key="5">
    <source>
        <dbReference type="EMBL" id="MBU5483371.1"/>
    </source>
</evidence>
<sequence>MEKNYLNLSQIKEQVEEFEGTKFPVKSYSRIELEPAYNEAKKNLLDYMMLVNKAHLIMLKEQEIVEDKDAGKIMKGILEVDKDKFRNNEYTGEFEDLYFEVEDQIIKNTGDIGGNIHIARSRNDMGVALYRLAIRDRLLSLYKSACELQKVIIEFSEEHKETIMIAHTHTQQAQPTYLGHYTIGFQWVLNRDIIRLKSAFNTCNRSTLGAAAITTSGFNVNRDRMRELLGFNDVIENSYDCIGGGDYLGEVATSIQLAAINLGRFVSDLLLWATQEFNILKVSKGYVQISSIMPQKRNPVSIEHIRALLSSVIGNCSTILTMLHNTPYGDIVDTEDDAQPYIWKAMDTMKDIYNLLYSIMATLEINKEVLKDRAEKSFAMVTELADTLLREYKIPFRLAHSIVSASVDKCMKEGLLPKDIDRKMLETLYEEKCGRKIKFHEEIIKKALDPYNFVNIRSVEGGPAPKSMKDMISKGRKANVSNINWHDEKFAYISNSINSIENLSKEMVREYER</sequence>
<keyword evidence="1" id="KW-0055">Arginine biosynthesis</keyword>
<keyword evidence="1" id="KW-0963">Cytoplasm</keyword>
<comment type="similarity">
    <text evidence="1">Belongs to the lyase 1 family. Argininosuccinate lyase subfamily.</text>
</comment>
<dbReference type="Pfam" id="PF14698">
    <property type="entry name" value="ASL_C2"/>
    <property type="match status" value="1"/>
</dbReference>
<evidence type="ECO:0000313" key="6">
    <source>
        <dbReference type="Proteomes" id="UP000726170"/>
    </source>
</evidence>
<evidence type="ECO:0000259" key="3">
    <source>
        <dbReference type="Pfam" id="PF00206"/>
    </source>
</evidence>
<comment type="catalytic activity">
    <reaction evidence="1">
        <text>2-(N(omega)-L-arginino)succinate = fumarate + L-arginine</text>
        <dbReference type="Rhea" id="RHEA:24020"/>
        <dbReference type="ChEBI" id="CHEBI:29806"/>
        <dbReference type="ChEBI" id="CHEBI:32682"/>
        <dbReference type="ChEBI" id="CHEBI:57472"/>
        <dbReference type="EC" id="4.3.2.1"/>
    </reaction>
</comment>
<comment type="caution">
    <text evidence="5">The sequence shown here is derived from an EMBL/GenBank/DDBJ whole genome shotgun (WGS) entry which is preliminary data.</text>
</comment>
<evidence type="ECO:0000259" key="4">
    <source>
        <dbReference type="Pfam" id="PF14698"/>
    </source>
</evidence>
<dbReference type="Pfam" id="PF00206">
    <property type="entry name" value="Lyase_1"/>
    <property type="match status" value="1"/>
</dbReference>
<evidence type="ECO:0000256" key="1">
    <source>
        <dbReference type="HAMAP-Rule" id="MF_00006"/>
    </source>
</evidence>
<reference evidence="5 6" key="1">
    <citation type="submission" date="2021-06" db="EMBL/GenBank/DDBJ databases">
        <authorList>
            <person name="Sun Q."/>
            <person name="Li D."/>
        </authorList>
    </citation>
    <scope>NUCLEOTIDE SEQUENCE [LARGE SCALE GENOMIC DNA]</scope>
    <source>
        <strain evidence="5 6">MSJ-11</strain>
    </source>
</reference>
<name>A0ABS6EF76_9CLOT</name>
<accession>A0ABS6EF76</accession>
<keyword evidence="1" id="KW-0028">Amino-acid biosynthesis</keyword>
<organism evidence="5 6">
    <name type="scientific">Clostridium mobile</name>
    <dbReference type="NCBI Taxonomy" id="2841512"/>
    <lineage>
        <taxon>Bacteria</taxon>
        <taxon>Bacillati</taxon>
        <taxon>Bacillota</taxon>
        <taxon>Clostridia</taxon>
        <taxon>Eubacteriales</taxon>
        <taxon>Clostridiaceae</taxon>
        <taxon>Clostridium</taxon>
    </lineage>
</organism>
<dbReference type="HAMAP" id="MF_00006">
    <property type="entry name" value="Arg_succ_lyase"/>
    <property type="match status" value="1"/>
</dbReference>
<dbReference type="EC" id="4.3.2.1" evidence="1 2"/>
<dbReference type="PANTHER" id="PTHR43814:SF1">
    <property type="entry name" value="ARGININOSUCCINATE LYASE"/>
    <property type="match status" value="1"/>
</dbReference>
<keyword evidence="1 5" id="KW-0456">Lyase</keyword>
<dbReference type="InterPro" id="IPR022761">
    <property type="entry name" value="Fumarate_lyase_N"/>
</dbReference>
<dbReference type="CDD" id="cd01359">
    <property type="entry name" value="Argininosuccinate_lyase"/>
    <property type="match status" value="1"/>
</dbReference>
<dbReference type="Proteomes" id="UP000726170">
    <property type="component" value="Unassembled WGS sequence"/>
</dbReference>
<protein>
    <recommendedName>
        <fullName evidence="1 2">Argininosuccinate lyase</fullName>
        <shortName evidence="1">ASAL</shortName>
        <ecNumber evidence="1 2">4.3.2.1</ecNumber>
    </recommendedName>
    <alternativeName>
        <fullName evidence="1">Arginosuccinase</fullName>
    </alternativeName>
</protein>
<comment type="subcellular location">
    <subcellularLocation>
        <location evidence="1">Cytoplasm</location>
    </subcellularLocation>
</comment>
<dbReference type="InterPro" id="IPR009049">
    <property type="entry name" value="Argininosuccinate_lyase"/>
</dbReference>
<gene>
    <name evidence="1 5" type="primary">argH</name>
    <name evidence="5" type="ORF">KQI86_03460</name>
</gene>
<keyword evidence="6" id="KW-1185">Reference proteome</keyword>
<evidence type="ECO:0000256" key="2">
    <source>
        <dbReference type="NCBIfam" id="TIGR00838"/>
    </source>
</evidence>
<feature type="domain" description="Argininosuccinate lyase C-terminal" evidence="4">
    <location>
        <begin position="378"/>
        <end position="455"/>
    </location>
</feature>
<dbReference type="GO" id="GO:0004056">
    <property type="term" value="F:argininosuccinate lyase activity"/>
    <property type="evidence" value="ECO:0007669"/>
    <property type="project" value="UniProtKB-EC"/>
</dbReference>
<feature type="domain" description="Fumarate lyase N-terminal" evidence="3">
    <location>
        <begin position="106"/>
        <end position="314"/>
    </location>
</feature>
<dbReference type="RefSeq" id="WP_216437754.1">
    <property type="nucleotide sequence ID" value="NZ_JAHLQF010000001.1"/>
</dbReference>
<dbReference type="InterPro" id="IPR029419">
    <property type="entry name" value="Arg_succ_lyase_C"/>
</dbReference>